<protein>
    <submittedName>
        <fullName evidence="1">Uncharacterized protein</fullName>
    </submittedName>
</protein>
<comment type="caution">
    <text evidence="1">The sequence shown here is derived from an EMBL/GenBank/DDBJ whole genome shotgun (WGS) entry which is preliminary data.</text>
</comment>
<accession>A0AAX0UBP1</accession>
<reference evidence="1 2" key="1">
    <citation type="submission" date="2017-11" db="EMBL/GenBank/DDBJ databases">
        <title>Molecular characterization of Burkholderia pseudomallei and closely related isolates from Vietnam.</title>
        <authorList>
            <person name="Ustinov D.V."/>
            <person name="Antonov A.S."/>
            <person name="Avdusheva E.F."/>
            <person name="Shpak I.M."/>
            <person name="Zakharova I.B."/>
            <person name="Thi L.A."/>
            <person name="Teteryatnikova N."/>
            <person name="Lopasteyskaya Y.A."/>
            <person name="Kuzyutina J.A."/>
            <person name="Ngo T.N."/>
            <person name="Victorov D.V."/>
        </authorList>
    </citation>
    <scope>NUCLEOTIDE SEQUENCE [LARGE SCALE GENOMIC DNA]</scope>
    <source>
        <strain evidence="1 2">V1512</strain>
    </source>
</reference>
<proteinExistence type="predicted"/>
<dbReference type="EMBL" id="PHRB01000011">
    <property type="protein sequence ID" value="PJO65738.1"/>
    <property type="molecule type" value="Genomic_DNA"/>
</dbReference>
<name>A0AAX0UBP1_BURPE</name>
<dbReference type="Proteomes" id="UP000231878">
    <property type="component" value="Unassembled WGS sequence"/>
</dbReference>
<organism evidence="1 2">
    <name type="scientific">Burkholderia pseudomallei</name>
    <name type="common">Pseudomonas pseudomallei</name>
    <dbReference type="NCBI Taxonomy" id="28450"/>
    <lineage>
        <taxon>Bacteria</taxon>
        <taxon>Pseudomonadati</taxon>
        <taxon>Pseudomonadota</taxon>
        <taxon>Betaproteobacteria</taxon>
        <taxon>Burkholderiales</taxon>
        <taxon>Burkholderiaceae</taxon>
        <taxon>Burkholderia</taxon>
        <taxon>pseudomallei group</taxon>
    </lineage>
</organism>
<sequence>MSGGHGEGVGRRRARIARAAVDDMLPAGARARMNGEDACRACRAARLGGGRAHGRQCNWR</sequence>
<gene>
    <name evidence="1" type="ORF">CWD88_13155</name>
</gene>
<evidence type="ECO:0000313" key="2">
    <source>
        <dbReference type="Proteomes" id="UP000231878"/>
    </source>
</evidence>
<dbReference type="AlphaFoldDB" id="A0AAX0UBP1"/>
<evidence type="ECO:0000313" key="1">
    <source>
        <dbReference type="EMBL" id="PJO65738.1"/>
    </source>
</evidence>